<name>A0ACB7EJA2_NIBAL</name>
<gene>
    <name evidence="1" type="ORF">GBF38_012764</name>
</gene>
<comment type="caution">
    <text evidence="1">The sequence shown here is derived from an EMBL/GenBank/DDBJ whole genome shotgun (WGS) entry which is preliminary data.</text>
</comment>
<organism evidence="1 2">
    <name type="scientific">Nibea albiflora</name>
    <name type="common">Yellow drum</name>
    <name type="synonym">Corvina albiflora</name>
    <dbReference type="NCBI Taxonomy" id="240163"/>
    <lineage>
        <taxon>Eukaryota</taxon>
        <taxon>Metazoa</taxon>
        <taxon>Chordata</taxon>
        <taxon>Craniata</taxon>
        <taxon>Vertebrata</taxon>
        <taxon>Euteleostomi</taxon>
        <taxon>Actinopterygii</taxon>
        <taxon>Neopterygii</taxon>
        <taxon>Teleostei</taxon>
        <taxon>Neoteleostei</taxon>
        <taxon>Acanthomorphata</taxon>
        <taxon>Eupercaria</taxon>
        <taxon>Sciaenidae</taxon>
        <taxon>Nibea</taxon>
    </lineage>
</organism>
<dbReference type="EMBL" id="CM024794">
    <property type="protein sequence ID" value="KAG8002309.1"/>
    <property type="molecule type" value="Genomic_DNA"/>
</dbReference>
<protein>
    <submittedName>
        <fullName evidence="1">Uncharacterized protein</fullName>
    </submittedName>
</protein>
<proteinExistence type="predicted"/>
<evidence type="ECO:0000313" key="2">
    <source>
        <dbReference type="Proteomes" id="UP000805704"/>
    </source>
</evidence>
<dbReference type="Proteomes" id="UP000805704">
    <property type="component" value="Chromosome 6"/>
</dbReference>
<sequence length="66" mass="7822">MIRMLIPPLPVFVPPGRRRYCFDRSDDEEEEEEEGGATQGSYYSRYRYSSHVKDDDGEDRHYETTS</sequence>
<keyword evidence="2" id="KW-1185">Reference proteome</keyword>
<accession>A0ACB7EJA2</accession>
<evidence type="ECO:0000313" key="1">
    <source>
        <dbReference type="EMBL" id="KAG8002309.1"/>
    </source>
</evidence>
<reference evidence="1" key="1">
    <citation type="submission" date="2020-04" db="EMBL/GenBank/DDBJ databases">
        <title>A chromosome-scale assembly and high-density genetic map of the yellow drum (Nibea albiflora) genome.</title>
        <authorList>
            <person name="Xu D."/>
            <person name="Zhang W."/>
            <person name="Chen R."/>
            <person name="Tan P."/>
            <person name="Wang L."/>
            <person name="Song H."/>
            <person name="Tian L."/>
            <person name="Zhu Q."/>
            <person name="Wang B."/>
        </authorList>
    </citation>
    <scope>NUCLEOTIDE SEQUENCE</scope>
    <source>
        <strain evidence="1">ZJHYS-2018</strain>
    </source>
</reference>